<evidence type="ECO:0000313" key="6">
    <source>
        <dbReference type="Proteomes" id="UP000824200"/>
    </source>
</evidence>
<dbReference type="Gene3D" id="3.40.50.150">
    <property type="entry name" value="Vaccinia Virus protein VP39"/>
    <property type="match status" value="1"/>
</dbReference>
<evidence type="ECO:0000313" key="5">
    <source>
        <dbReference type="EMBL" id="HIR65926.1"/>
    </source>
</evidence>
<evidence type="ECO:0000256" key="3">
    <source>
        <dbReference type="ARBA" id="ARBA00022691"/>
    </source>
</evidence>
<dbReference type="PANTHER" id="PTHR43464:SF19">
    <property type="entry name" value="UBIQUINONE BIOSYNTHESIS O-METHYLTRANSFERASE, MITOCHONDRIAL"/>
    <property type="match status" value="1"/>
</dbReference>
<reference evidence="5" key="2">
    <citation type="journal article" date="2021" name="PeerJ">
        <title>Extensive microbial diversity within the chicken gut microbiome revealed by metagenomics and culture.</title>
        <authorList>
            <person name="Gilroy R."/>
            <person name="Ravi A."/>
            <person name="Getino M."/>
            <person name="Pursley I."/>
            <person name="Horton D.L."/>
            <person name="Alikhan N.F."/>
            <person name="Baker D."/>
            <person name="Gharbi K."/>
            <person name="Hall N."/>
            <person name="Watson M."/>
            <person name="Adriaenssens E.M."/>
            <person name="Foster-Nyarko E."/>
            <person name="Jarju S."/>
            <person name="Secka A."/>
            <person name="Antonio M."/>
            <person name="Oren A."/>
            <person name="Chaudhuri R.R."/>
            <person name="La Ragione R."/>
            <person name="Hildebrand F."/>
            <person name="Pallen M.J."/>
        </authorList>
    </citation>
    <scope>NUCLEOTIDE SEQUENCE</scope>
    <source>
        <strain evidence="5">CHK121-14286</strain>
    </source>
</reference>
<gene>
    <name evidence="5" type="ORF">IAC95_03470</name>
</gene>
<dbReference type="GO" id="GO:0008168">
    <property type="term" value="F:methyltransferase activity"/>
    <property type="evidence" value="ECO:0007669"/>
    <property type="project" value="UniProtKB-KW"/>
</dbReference>
<protein>
    <submittedName>
        <fullName evidence="5">Class I SAM-dependent methyltransferase</fullName>
    </submittedName>
</protein>
<evidence type="ECO:0000259" key="4">
    <source>
        <dbReference type="Pfam" id="PF13649"/>
    </source>
</evidence>
<dbReference type="AlphaFoldDB" id="A0A9D1E470"/>
<dbReference type="GO" id="GO:0032259">
    <property type="term" value="P:methylation"/>
    <property type="evidence" value="ECO:0007669"/>
    <property type="project" value="UniProtKB-KW"/>
</dbReference>
<organism evidence="5 6">
    <name type="scientific">Candidatus Fimimonas gallinarum</name>
    <dbReference type="NCBI Taxonomy" id="2840821"/>
    <lineage>
        <taxon>Bacteria</taxon>
        <taxon>Pseudomonadati</taxon>
        <taxon>Myxococcota</taxon>
        <taxon>Myxococcia</taxon>
        <taxon>Myxococcales</taxon>
        <taxon>Cystobacterineae</taxon>
        <taxon>Myxococcaceae</taxon>
        <taxon>Myxococcaceae incertae sedis</taxon>
        <taxon>Candidatus Fimimonas</taxon>
    </lineage>
</organism>
<comment type="caution">
    <text evidence="5">The sequence shown here is derived from an EMBL/GenBank/DDBJ whole genome shotgun (WGS) entry which is preliminary data.</text>
</comment>
<dbReference type="SUPFAM" id="SSF53335">
    <property type="entry name" value="S-adenosyl-L-methionine-dependent methyltransferases"/>
    <property type="match status" value="1"/>
</dbReference>
<name>A0A9D1E470_9BACT</name>
<proteinExistence type="predicted"/>
<keyword evidence="2" id="KW-0808">Transferase</keyword>
<sequence length="272" mass="31262">MTDIELKDDAEIVRENYNKNAEKEWQRLEGFSFEFEITKRFLKKYMHGKTVLDIGGGPGRYSIYLAQQGFDVTMVDLSENNIAIAKEKFSQYGVNVNAYVCDARNLSCLNLGKFDNVLLMGPLYHLTDEEDRAACVLQAKQHLSENGVLFASFITLTAGLNYYFDHAPDQLINEPALDLFDRMEKDESWSGMAFTRAFFVNSREVLPFFEKLGFEKITLLGQEGIVGPRLGEIECADEKVRRLYFDICLRVCENPQYFAYSQHLLYIGKAKR</sequence>
<evidence type="ECO:0000256" key="1">
    <source>
        <dbReference type="ARBA" id="ARBA00022603"/>
    </source>
</evidence>
<dbReference type="InterPro" id="IPR041698">
    <property type="entry name" value="Methyltransf_25"/>
</dbReference>
<feature type="domain" description="Methyltransferase" evidence="4">
    <location>
        <begin position="51"/>
        <end position="147"/>
    </location>
</feature>
<accession>A0A9D1E470</accession>
<dbReference type="Proteomes" id="UP000824200">
    <property type="component" value="Unassembled WGS sequence"/>
</dbReference>
<reference evidence="5" key="1">
    <citation type="submission" date="2020-10" db="EMBL/GenBank/DDBJ databases">
        <authorList>
            <person name="Gilroy R."/>
        </authorList>
    </citation>
    <scope>NUCLEOTIDE SEQUENCE</scope>
    <source>
        <strain evidence="5">CHK121-14286</strain>
    </source>
</reference>
<dbReference type="CDD" id="cd02440">
    <property type="entry name" value="AdoMet_MTases"/>
    <property type="match status" value="1"/>
</dbReference>
<dbReference type="InterPro" id="IPR029063">
    <property type="entry name" value="SAM-dependent_MTases_sf"/>
</dbReference>
<dbReference type="PANTHER" id="PTHR43464">
    <property type="entry name" value="METHYLTRANSFERASE"/>
    <property type="match status" value="1"/>
</dbReference>
<keyword evidence="1 5" id="KW-0489">Methyltransferase</keyword>
<evidence type="ECO:0000256" key="2">
    <source>
        <dbReference type="ARBA" id="ARBA00022679"/>
    </source>
</evidence>
<dbReference type="Pfam" id="PF13649">
    <property type="entry name" value="Methyltransf_25"/>
    <property type="match status" value="1"/>
</dbReference>
<keyword evidence="3" id="KW-0949">S-adenosyl-L-methionine</keyword>
<dbReference type="EMBL" id="DVHL01000029">
    <property type="protein sequence ID" value="HIR65926.1"/>
    <property type="molecule type" value="Genomic_DNA"/>
</dbReference>